<evidence type="ECO:0000313" key="13">
    <source>
        <dbReference type="EMBL" id="KAG5310649.1"/>
    </source>
</evidence>
<feature type="non-terminal residue" evidence="13">
    <location>
        <position position="1"/>
    </location>
</feature>
<dbReference type="PANTHER" id="PTHR16515:SF2">
    <property type="entry name" value="PR DOMAIN ZINC FINGER PROTEIN 4"/>
    <property type="match status" value="1"/>
</dbReference>
<keyword evidence="14" id="KW-1185">Reference proteome</keyword>
<evidence type="ECO:0000256" key="6">
    <source>
        <dbReference type="ARBA" id="ARBA00023015"/>
    </source>
</evidence>
<feature type="domain" description="C2H2-type" evidence="12">
    <location>
        <begin position="902"/>
        <end position="929"/>
    </location>
</feature>
<feature type="domain" description="C2H2-type" evidence="12">
    <location>
        <begin position="930"/>
        <end position="960"/>
    </location>
</feature>
<dbReference type="GO" id="GO:0010468">
    <property type="term" value="P:regulation of gene expression"/>
    <property type="evidence" value="ECO:0007669"/>
    <property type="project" value="TreeGrafter"/>
</dbReference>
<feature type="compositionally biased region" description="Polar residues" evidence="11">
    <location>
        <begin position="364"/>
        <end position="374"/>
    </location>
</feature>
<dbReference type="GO" id="GO:0008757">
    <property type="term" value="F:S-adenosylmethionine-dependent methyltransferase activity"/>
    <property type="evidence" value="ECO:0007669"/>
    <property type="project" value="UniProtKB-ARBA"/>
</dbReference>
<dbReference type="PROSITE" id="PS00028">
    <property type="entry name" value="ZINC_FINGER_C2H2_1"/>
    <property type="match status" value="5"/>
</dbReference>
<evidence type="ECO:0000256" key="8">
    <source>
        <dbReference type="ARBA" id="ARBA00023163"/>
    </source>
</evidence>
<feature type="region of interest" description="Disordered" evidence="11">
    <location>
        <begin position="202"/>
        <end position="234"/>
    </location>
</feature>
<evidence type="ECO:0000313" key="14">
    <source>
        <dbReference type="Proteomes" id="UP000667349"/>
    </source>
</evidence>
<feature type="region of interest" description="Disordered" evidence="11">
    <location>
        <begin position="127"/>
        <end position="172"/>
    </location>
</feature>
<dbReference type="Gene3D" id="2.170.270.10">
    <property type="entry name" value="SET domain"/>
    <property type="match status" value="1"/>
</dbReference>
<feature type="domain" description="C2H2-type" evidence="12">
    <location>
        <begin position="871"/>
        <end position="899"/>
    </location>
</feature>
<dbReference type="SUPFAM" id="SSF57667">
    <property type="entry name" value="beta-beta-alpha zinc fingers"/>
    <property type="match status" value="2"/>
</dbReference>
<protein>
    <submittedName>
        <fullName evidence="13">PRDM4 protein</fullName>
    </submittedName>
</protein>
<feature type="compositionally biased region" description="Basic and acidic residues" evidence="11">
    <location>
        <begin position="474"/>
        <end position="484"/>
    </location>
</feature>
<keyword evidence="9" id="KW-0539">Nucleus</keyword>
<dbReference type="PANTHER" id="PTHR16515">
    <property type="entry name" value="PR DOMAIN ZINC FINGER PROTEIN"/>
    <property type="match status" value="1"/>
</dbReference>
<proteinExistence type="predicted"/>
<feature type="region of interest" description="Disordered" evidence="11">
    <location>
        <begin position="1119"/>
        <end position="1140"/>
    </location>
</feature>
<sequence length="1521" mass="170686">MPKKGTRHLRELGNATSTQQQLQPPPPGAAAAAAAAAAATTTTTTTLSVSELSEVVPAKHLRSVHCVHIGLTNSKRWLSLRRRLGFTADDDVAVYLLDLAESTTTAAAATITTATTTTTTTTTRLTRQQGKCNGAENWKRKHSDQDEEAVGTESLDKEEPVLTKVSSTKQDSASNKILLDAPAPVISENVSEVSDDAIKLHLRRSSRSKHHKNKTKHRKDKRKKRRHLKNGIQDNGSIQLDRFECISENTPDLRNNSAANRDSSNHEITVISELDPKLTLDVENLGIDTKQVKPPTTKTDHVDSIRIRNDVNSTTNSDTRCEENVIGVPGDSHEDTFENNIITKLHFADTTTTTTTSLPKHGYNTENDVTSNNCEDAENRKLENRKRRRKRPRHDVQIQEKNLSENNALDEPTVFKHRRKKHKHTNEHKSKKHHDVRKAPQDGIVKQEEARNARPPEAAELLSSTAETRSSGRIAEDAETRNSRSPEGIIDSTDDIASEPQRLAIKIKLCQECNSRHLQDACPLTTSQYAIADTISYEKWLSRHKENSEIMKAIASEDPMSEGYGRLTYDGFESDDESPMSSEQCKAKPKMQREEKQLVVEMDRPLYARDSLPDCLELKIANTDHGLGIYAKNPVPMYAKFGPLIGISIREMDIPDDFSMRHIWEIDNNGKSTYISTTDPLKSNWIRYIRPADTKEKRSLAVIAKHGQLYFVATKNIALGMELTYWVESQSSTWTRKNKINKTNCGGCNLIFAHSIYYRLHCCIFHDMNYSLTIRKYHCKVCGATVLGKDNIMKHAAELHEGRGAYQCQYCKKFFLRLNYLEMHRTYGCSQNPHRARPLCDFCGRKFCQPQKLKVHIKRMHSDMAEVLREFQCKLCLKLLGSRAALQRHMKEVHHKDVIAAATCDRCGKMFQNKSNLKIHMLTHSGVKPFRCKENGCKAAFTTKQCLQFHYKKVHGLTEAMMPKIERSVAYTFDAYSGGLVEDVPCGRIIHSSRRNSQQDNSNSLPSLDDCSSESTAAAAAAMTSSTHNVIVDSLQSEANSTAKYKTEQESCVPITQTASLSSGLATTMENEQTEVDLYDTSRTLSKGSKKWLTEFNPPPTSDIAVHLPAVSASSSDIYDFEDGRKDSGSEKVSRTSATTPNLLESNKLRLNVYRSRTESANASLLVEAALDAAERDIGTVSSPILEDNDRETNLYSISSQLQSPIPQSRSPNHLDSYIVQQEEQLMSPAPTPDDRHTPPSHLHVDYHLHRPVDYINTSRTHNIEQYLHHEEMPRVSSPNYMHMQQEDLVSPSATPNHRYQDMHHHQVPTDNLSSDEGDSVAQNLSLSVKEKALQLDLSTSYKYDTLEQDFTRERSNFEPLVLNSGELQGLDMSARGFHHSFGAQMQNTRYHHHHLYDIGERQSVDLSRTSSYSMSPPPPPPPYPHNEVVRVVSLDLTPGGRHSVDLSLSRSHHLHGSGTRVITSSQPVGSTTTHVVPDVGEGRMLSPPPPPLSGYNPSYPVSPAPYHPPRSGYHHYPGYY</sequence>
<keyword evidence="4 10" id="KW-0863">Zinc-finger</keyword>
<dbReference type="SMART" id="SM00355">
    <property type="entry name" value="ZnF_C2H2"/>
    <property type="match status" value="7"/>
</dbReference>
<comment type="caution">
    <text evidence="13">The sequence shown here is derived from an EMBL/GenBank/DDBJ whole genome shotgun (WGS) entry which is preliminary data.</text>
</comment>
<keyword evidence="5" id="KW-0862">Zinc</keyword>
<dbReference type="InterPro" id="IPR046341">
    <property type="entry name" value="SET_dom_sf"/>
</dbReference>
<feature type="domain" description="C2H2-type" evidence="12">
    <location>
        <begin position="777"/>
        <end position="805"/>
    </location>
</feature>
<feature type="non-terminal residue" evidence="13">
    <location>
        <position position="1521"/>
    </location>
</feature>
<evidence type="ECO:0000256" key="5">
    <source>
        <dbReference type="ARBA" id="ARBA00022833"/>
    </source>
</evidence>
<keyword evidence="6" id="KW-0805">Transcription regulation</keyword>
<dbReference type="GO" id="GO:0008170">
    <property type="term" value="F:N-methyltransferase activity"/>
    <property type="evidence" value="ECO:0007669"/>
    <property type="project" value="UniProtKB-ARBA"/>
</dbReference>
<feature type="compositionally biased region" description="Polar residues" evidence="11">
    <location>
        <begin position="1461"/>
        <end position="1475"/>
    </location>
</feature>
<feature type="compositionally biased region" description="Basic and acidic residues" evidence="11">
    <location>
        <begin position="437"/>
        <end position="454"/>
    </location>
</feature>
<dbReference type="InterPro" id="IPR036236">
    <property type="entry name" value="Znf_C2H2_sf"/>
</dbReference>
<evidence type="ECO:0000256" key="9">
    <source>
        <dbReference type="ARBA" id="ARBA00023242"/>
    </source>
</evidence>
<dbReference type="InterPro" id="IPR013087">
    <property type="entry name" value="Znf_C2H2_type"/>
</dbReference>
<feature type="region of interest" description="Disordered" evidence="11">
    <location>
        <begin position="572"/>
        <end position="593"/>
    </location>
</feature>
<evidence type="ECO:0000256" key="2">
    <source>
        <dbReference type="ARBA" id="ARBA00022723"/>
    </source>
</evidence>
<dbReference type="GO" id="GO:0008276">
    <property type="term" value="F:protein methyltransferase activity"/>
    <property type="evidence" value="ECO:0007669"/>
    <property type="project" value="UniProtKB-ARBA"/>
</dbReference>
<dbReference type="PROSITE" id="PS50157">
    <property type="entry name" value="ZINC_FINGER_C2H2_2"/>
    <property type="match status" value="6"/>
</dbReference>
<organism evidence="13 14">
    <name type="scientific">Acromyrmex insinuator</name>
    <dbReference type="NCBI Taxonomy" id="230686"/>
    <lineage>
        <taxon>Eukaryota</taxon>
        <taxon>Metazoa</taxon>
        <taxon>Ecdysozoa</taxon>
        <taxon>Arthropoda</taxon>
        <taxon>Hexapoda</taxon>
        <taxon>Insecta</taxon>
        <taxon>Pterygota</taxon>
        <taxon>Neoptera</taxon>
        <taxon>Endopterygota</taxon>
        <taxon>Hymenoptera</taxon>
        <taxon>Apocrita</taxon>
        <taxon>Aculeata</taxon>
        <taxon>Formicoidea</taxon>
        <taxon>Formicidae</taxon>
        <taxon>Myrmicinae</taxon>
        <taxon>Acromyrmex</taxon>
    </lineage>
</organism>
<feature type="compositionally biased region" description="Basic residues" evidence="11">
    <location>
        <begin position="415"/>
        <end position="436"/>
    </location>
</feature>
<keyword evidence="8" id="KW-0804">Transcription</keyword>
<evidence type="ECO:0000259" key="12">
    <source>
        <dbReference type="PROSITE" id="PS50157"/>
    </source>
</evidence>
<feature type="compositionally biased region" description="Basic and acidic residues" evidence="11">
    <location>
        <begin position="1122"/>
        <end position="1134"/>
    </location>
</feature>
<dbReference type="EMBL" id="JAANHZ010000472">
    <property type="protein sequence ID" value="KAG5310649.1"/>
    <property type="molecule type" value="Genomic_DNA"/>
</dbReference>
<feature type="compositionally biased region" description="Basic residues" evidence="11">
    <location>
        <begin position="202"/>
        <end position="229"/>
    </location>
</feature>
<keyword evidence="2" id="KW-0479">Metal-binding</keyword>
<keyword evidence="7" id="KW-0238">DNA-binding</keyword>
<comment type="subcellular location">
    <subcellularLocation>
        <location evidence="1">Nucleus</location>
    </subcellularLocation>
</comment>
<dbReference type="FunFam" id="3.30.160.60:FF:001636">
    <property type="entry name" value="CLUMA_CG004886, isoform A"/>
    <property type="match status" value="1"/>
</dbReference>
<feature type="compositionally biased region" description="Polar residues" evidence="11">
    <location>
        <begin position="462"/>
        <end position="471"/>
    </location>
</feature>
<evidence type="ECO:0000256" key="1">
    <source>
        <dbReference type="ARBA" id="ARBA00004123"/>
    </source>
</evidence>
<evidence type="ECO:0000256" key="7">
    <source>
        <dbReference type="ARBA" id="ARBA00023125"/>
    </source>
</evidence>
<evidence type="ECO:0000256" key="3">
    <source>
        <dbReference type="ARBA" id="ARBA00022737"/>
    </source>
</evidence>
<feature type="region of interest" description="Disordered" evidence="11">
    <location>
        <begin position="1451"/>
        <end position="1497"/>
    </location>
</feature>
<dbReference type="InterPro" id="IPR050331">
    <property type="entry name" value="Zinc_finger"/>
</dbReference>
<dbReference type="GO" id="GO:0008270">
    <property type="term" value="F:zinc ion binding"/>
    <property type="evidence" value="ECO:0007669"/>
    <property type="project" value="UniProtKB-KW"/>
</dbReference>
<evidence type="ECO:0000256" key="10">
    <source>
        <dbReference type="PROSITE-ProRule" id="PRU00042"/>
    </source>
</evidence>
<feature type="domain" description="C2H2-type" evidence="12">
    <location>
        <begin position="838"/>
        <end position="866"/>
    </location>
</feature>
<feature type="region of interest" description="Disordered" evidence="11">
    <location>
        <begin position="353"/>
        <end position="493"/>
    </location>
</feature>
<dbReference type="GO" id="GO:0005634">
    <property type="term" value="C:nucleus"/>
    <property type="evidence" value="ECO:0007669"/>
    <property type="project" value="TreeGrafter"/>
</dbReference>
<feature type="compositionally biased region" description="Basic residues" evidence="11">
    <location>
        <begin position="383"/>
        <end position="393"/>
    </location>
</feature>
<dbReference type="Proteomes" id="UP000667349">
    <property type="component" value="Unassembled WGS sequence"/>
</dbReference>
<reference evidence="13" key="1">
    <citation type="submission" date="2020-02" db="EMBL/GenBank/DDBJ databases">
        <title>Relaxed selection underlies rapid genomic changes in the transitions from sociality to social parasitism in ants.</title>
        <authorList>
            <person name="Bi X."/>
        </authorList>
    </citation>
    <scope>NUCLEOTIDE SEQUENCE</scope>
    <source>
        <strain evidence="13">BGI-DK2013a</strain>
        <tissue evidence="13">Whole body</tissue>
    </source>
</reference>
<accession>A0A836EEA4</accession>
<gene>
    <name evidence="13" type="primary">Prdm4</name>
    <name evidence="13" type="ORF">G6Z75_0002891</name>
</gene>
<keyword evidence="3" id="KW-0677">Repeat</keyword>
<feature type="domain" description="C2H2-type" evidence="12">
    <location>
        <begin position="806"/>
        <end position="833"/>
    </location>
</feature>
<evidence type="ECO:0000256" key="11">
    <source>
        <dbReference type="SAM" id="MobiDB-lite"/>
    </source>
</evidence>
<name>A0A836EEA4_9HYME</name>
<dbReference type="InterPro" id="IPR001214">
    <property type="entry name" value="SET_dom"/>
</dbReference>
<dbReference type="Gene3D" id="3.30.160.60">
    <property type="entry name" value="Classic Zinc Finger"/>
    <property type="match status" value="4"/>
</dbReference>
<dbReference type="Pfam" id="PF21549">
    <property type="entry name" value="PRDM2_PR"/>
    <property type="match status" value="1"/>
</dbReference>
<evidence type="ECO:0000256" key="4">
    <source>
        <dbReference type="ARBA" id="ARBA00022771"/>
    </source>
</evidence>